<dbReference type="InterPro" id="IPR036047">
    <property type="entry name" value="F-box-like_dom_sf"/>
</dbReference>
<proteinExistence type="predicted"/>
<name>A0A8H6Y3M2_9AGAR</name>
<dbReference type="Proteomes" id="UP000623467">
    <property type="component" value="Unassembled WGS sequence"/>
</dbReference>
<dbReference type="AlphaFoldDB" id="A0A8H6Y3M2"/>
<evidence type="ECO:0000259" key="1">
    <source>
        <dbReference type="PROSITE" id="PS50181"/>
    </source>
</evidence>
<dbReference type="CDD" id="cd09917">
    <property type="entry name" value="F-box_SF"/>
    <property type="match status" value="1"/>
</dbReference>
<dbReference type="SUPFAM" id="SSF81383">
    <property type="entry name" value="F-box domain"/>
    <property type="match status" value="1"/>
</dbReference>
<keyword evidence="3" id="KW-1185">Reference proteome</keyword>
<evidence type="ECO:0000313" key="2">
    <source>
        <dbReference type="EMBL" id="KAF7351351.1"/>
    </source>
</evidence>
<comment type="caution">
    <text evidence="2">The sequence shown here is derived from an EMBL/GenBank/DDBJ whole genome shotgun (WGS) entry which is preliminary data.</text>
</comment>
<evidence type="ECO:0000313" key="3">
    <source>
        <dbReference type="Proteomes" id="UP000623467"/>
    </source>
</evidence>
<sequence>MQFQQLPEDVLRSIFSFCDIRTVVSMSGTNKYFHRLSTDKSVWVDLVHNLRRRGFVDRLSLSDIQSYSQGDLVGLVKGLLLGPSSWTTTTSDSQTFVRAPTKYTIHPSITPSNANLLPGGEYIICYSDVSQTLECWSVRCDKLVWAYDKKGSQSTISGYDAEVIDEGAGANIVVCEWDGSSAPIRLEIVKLDFASGTSTRLFVYGSPPGSSFIAPKLCGNIVFVDILAGSGPRGLTSRLINWKTQVHLELAFSKTSQTYQFNIILIPNYILVLIAPFLSGPEIIILRISAFSSHWWAIATHPTPAIVYSADLESILHEKITFPDELLFADWWTHTVHAYESPIEEGTFRVWIVMTNDSESSGLGFCVARGADPGRTCSSNSLRARPTVSVAEAVWAGTQHAPYYEVARHGHDTPALICAICATHSSRIAGLHEFGCGACLYLIGFSPQAVPPRGAGSSGAAAPALAPMPCRIRFTYI</sequence>
<reference evidence="2" key="1">
    <citation type="submission" date="2020-05" db="EMBL/GenBank/DDBJ databases">
        <title>Mycena genomes resolve the evolution of fungal bioluminescence.</title>
        <authorList>
            <person name="Tsai I.J."/>
        </authorList>
    </citation>
    <scope>NUCLEOTIDE SEQUENCE</scope>
    <source>
        <strain evidence="2">160909Yilan</strain>
    </source>
</reference>
<dbReference type="EMBL" id="JACAZH010000013">
    <property type="protein sequence ID" value="KAF7351351.1"/>
    <property type="molecule type" value="Genomic_DNA"/>
</dbReference>
<organism evidence="2 3">
    <name type="scientific">Mycena sanguinolenta</name>
    <dbReference type="NCBI Taxonomy" id="230812"/>
    <lineage>
        <taxon>Eukaryota</taxon>
        <taxon>Fungi</taxon>
        <taxon>Dikarya</taxon>
        <taxon>Basidiomycota</taxon>
        <taxon>Agaricomycotina</taxon>
        <taxon>Agaricomycetes</taxon>
        <taxon>Agaricomycetidae</taxon>
        <taxon>Agaricales</taxon>
        <taxon>Marasmiineae</taxon>
        <taxon>Mycenaceae</taxon>
        <taxon>Mycena</taxon>
    </lineage>
</organism>
<dbReference type="Gene3D" id="1.20.1280.50">
    <property type="match status" value="1"/>
</dbReference>
<dbReference type="OrthoDB" id="3051145at2759"/>
<feature type="domain" description="F-box" evidence="1">
    <location>
        <begin position="1"/>
        <end position="46"/>
    </location>
</feature>
<gene>
    <name evidence="2" type="ORF">MSAN_01566600</name>
</gene>
<dbReference type="InterPro" id="IPR001810">
    <property type="entry name" value="F-box_dom"/>
</dbReference>
<dbReference type="PROSITE" id="PS50181">
    <property type="entry name" value="FBOX"/>
    <property type="match status" value="1"/>
</dbReference>
<dbReference type="SMART" id="SM00256">
    <property type="entry name" value="FBOX"/>
    <property type="match status" value="1"/>
</dbReference>
<dbReference type="Pfam" id="PF12937">
    <property type="entry name" value="F-box-like"/>
    <property type="match status" value="1"/>
</dbReference>
<protein>
    <submittedName>
        <fullName evidence="2">F-box domain-containing protein</fullName>
    </submittedName>
</protein>
<accession>A0A8H6Y3M2</accession>